<dbReference type="KEGG" id="mhd:Marky_2143"/>
<dbReference type="OrthoDB" id="23704at2"/>
<dbReference type="EMBL" id="CP002630">
    <property type="protein sequence ID" value="AEB12866.1"/>
    <property type="molecule type" value="Genomic_DNA"/>
</dbReference>
<reference evidence="1 2" key="1">
    <citation type="journal article" date="2012" name="Stand. Genomic Sci.">
        <title>Complete genome sequence of the aerobic, heterotroph Marinithermus hydrothermalis type strain (T1(T)) from a deep-sea hydrothermal vent chimney.</title>
        <authorList>
            <person name="Copeland A."/>
            <person name="Gu W."/>
            <person name="Yasawong M."/>
            <person name="Lapidus A."/>
            <person name="Lucas S."/>
            <person name="Deshpande S."/>
            <person name="Pagani I."/>
            <person name="Tapia R."/>
            <person name="Cheng J.F."/>
            <person name="Goodwin L.A."/>
            <person name="Pitluck S."/>
            <person name="Liolios K."/>
            <person name="Ivanova N."/>
            <person name="Mavromatis K."/>
            <person name="Mikhailova N."/>
            <person name="Pati A."/>
            <person name="Chen A."/>
            <person name="Palaniappan K."/>
            <person name="Land M."/>
            <person name="Pan C."/>
            <person name="Brambilla E.M."/>
            <person name="Rohde M."/>
            <person name="Tindall B.J."/>
            <person name="Sikorski J."/>
            <person name="Goker M."/>
            <person name="Detter J.C."/>
            <person name="Bristow J."/>
            <person name="Eisen J.A."/>
            <person name="Markowitz V."/>
            <person name="Hugenholtz P."/>
            <person name="Kyrpides N.C."/>
            <person name="Klenk H.P."/>
            <person name="Woyke T."/>
        </authorList>
    </citation>
    <scope>NUCLEOTIDE SEQUENCE [LARGE SCALE GENOMIC DNA]</scope>
    <source>
        <strain evidence="2">DSM 14884 / JCM 11576 / T1</strain>
    </source>
</reference>
<accession>F2NPU0</accession>
<dbReference type="InterPro" id="IPR011990">
    <property type="entry name" value="TPR-like_helical_dom_sf"/>
</dbReference>
<organism evidence="1 2">
    <name type="scientific">Marinithermus hydrothermalis (strain DSM 14884 / JCM 11576 / T1)</name>
    <dbReference type="NCBI Taxonomy" id="869210"/>
    <lineage>
        <taxon>Bacteria</taxon>
        <taxon>Thermotogati</taxon>
        <taxon>Deinococcota</taxon>
        <taxon>Deinococci</taxon>
        <taxon>Thermales</taxon>
        <taxon>Thermaceae</taxon>
        <taxon>Marinithermus</taxon>
    </lineage>
</organism>
<keyword evidence="2" id="KW-1185">Reference proteome</keyword>
<dbReference type="SUPFAM" id="SSF48452">
    <property type="entry name" value="TPR-like"/>
    <property type="match status" value="2"/>
</dbReference>
<dbReference type="AlphaFoldDB" id="F2NPU0"/>
<protein>
    <submittedName>
        <fullName evidence="1">TPR repeat-containing protein</fullName>
    </submittedName>
</protein>
<dbReference type="eggNOG" id="COG2909">
    <property type="taxonomic scope" value="Bacteria"/>
</dbReference>
<dbReference type="HOGENOM" id="CLU_015928_0_0_0"/>
<proteinExistence type="predicted"/>
<evidence type="ECO:0000313" key="1">
    <source>
        <dbReference type="EMBL" id="AEB12866.1"/>
    </source>
</evidence>
<dbReference type="Proteomes" id="UP000007030">
    <property type="component" value="Chromosome"/>
</dbReference>
<dbReference type="RefSeq" id="WP_013704911.1">
    <property type="nucleotide sequence ID" value="NC_015387.1"/>
</dbReference>
<sequence length="877" mass="95187">MGYRVPKTRLLPPRTPHEVARSRVLERLFHLWEHSPAVVLAAPAGYGKSTLLAPLAAVWVTLGAEARDPVVFGWHLAAAYRAHADTRLAEQRLEVGDWVGAVEALTEAAAALEPHLLVLDEAERAPVREGAAALQTLLKAPGLRLAVASRRSAPWEVLGTVVGPQTLRFDLEEALQLAQALGTGLAAFEVERAWSLVEGWPLGLRVVLRAAARGALPEAALFAPPEPESISAYLLAGLDARTADLAARAAVLGEVGPEEAPLLGGDPAPLFAHAEDLLLERVGRRLRFPPLVRAALARLVPEDEARALLARAAEAALRRGHALEAAGYLLEARRYAEAAALLAREGTAWLEQGLAYSVLAILERIPRELRAAQAGLVRLEAEALRQVGRYGEAERAYREAVRLGEARALLGLVRLYLDTVEPAKARPYLEQAARRFPDEEVRPLLAENALNAGRVTEALRLGMSGPRALLRSGRVGEALERLRRHEEAPPPRPPKNHREGLLLLALLEAVAGEAEAALEAAGRGRTVGERMGSPFVVALAEARRGHALLALSRWEAAGAAYRHALALAEGGPARLAVEALAGLGALGDRRAFEQALRLARESGDAWVEAFLSLMVAYAHLRRGEAFPPPAVSTEDPFLAALAAAYPWTTGDAALLRRYPFLERPTLFAPPPERARRALWEAGRLDVPYHPGVRVEVRALGGFAVRVDGRPARFRREKARLLLALLVARSWTKDALIEALGVSSGEFRVLWSELLGVLEPGRPKRVPGYFLTPYRLVPRPELRVDLWELNARPEAYLGRFAEPFGGLDHPALDAARAEVTAHYREALLARGTPEALLEALRLEPLDEAVLERIAALGDRALFARAVALHRQALAELGF</sequence>
<dbReference type="InterPro" id="IPR027417">
    <property type="entry name" value="P-loop_NTPase"/>
</dbReference>
<dbReference type="SUPFAM" id="SSF81901">
    <property type="entry name" value="HCP-like"/>
    <property type="match status" value="1"/>
</dbReference>
<dbReference type="STRING" id="869210.Marky_2143"/>
<gene>
    <name evidence="1" type="ordered locus">Marky_2143</name>
</gene>
<dbReference type="SUPFAM" id="SSF52540">
    <property type="entry name" value="P-loop containing nucleoside triphosphate hydrolases"/>
    <property type="match status" value="1"/>
</dbReference>
<name>F2NPU0_MARHT</name>
<dbReference type="Gene3D" id="1.25.40.10">
    <property type="entry name" value="Tetratricopeptide repeat domain"/>
    <property type="match status" value="2"/>
</dbReference>
<evidence type="ECO:0000313" key="2">
    <source>
        <dbReference type="Proteomes" id="UP000007030"/>
    </source>
</evidence>